<dbReference type="InterPro" id="IPR001680">
    <property type="entry name" value="WD40_rpt"/>
</dbReference>
<dbReference type="Gene3D" id="2.130.10.10">
    <property type="entry name" value="YVTN repeat-like/Quinoprotein amine dehydrogenase"/>
    <property type="match status" value="2"/>
</dbReference>
<dbReference type="AlphaFoldDB" id="A0A1I1QDX4"/>
<dbReference type="RefSeq" id="WP_093362781.1">
    <property type="nucleotide sequence ID" value="NZ_FOLG01000020.1"/>
</dbReference>
<gene>
    <name evidence="2" type="ORF">SAMN04488094_12016</name>
</gene>
<name>A0A1I1QDX4_9RHOB</name>
<dbReference type="PANTHER" id="PTHR19879">
    <property type="entry name" value="TRANSCRIPTION INITIATION FACTOR TFIID"/>
    <property type="match status" value="1"/>
</dbReference>
<dbReference type="InterPro" id="IPR024977">
    <property type="entry name" value="Apc4-like_WD40_dom"/>
</dbReference>
<dbReference type="SUPFAM" id="SSF69322">
    <property type="entry name" value="Tricorn protease domain 2"/>
    <property type="match status" value="1"/>
</dbReference>
<reference evidence="2 3" key="1">
    <citation type="submission" date="2016-10" db="EMBL/GenBank/DDBJ databases">
        <authorList>
            <person name="de Groot N.N."/>
        </authorList>
    </citation>
    <scope>NUCLEOTIDE SEQUENCE [LARGE SCALE GENOMIC DNA]</scope>
    <source>
        <strain evidence="2 3">DSM 19548</strain>
    </source>
</reference>
<keyword evidence="3" id="KW-1185">Reference proteome</keyword>
<dbReference type="OrthoDB" id="8192299at2"/>
<evidence type="ECO:0000259" key="1">
    <source>
        <dbReference type="Pfam" id="PF12894"/>
    </source>
</evidence>
<sequence length="377" mass="40179">MTQHKPPQAVSLFDLIARSWTLGAEVRQVLFNANGSAVAALLADRTLAFVPTEDSEPPDKRMRMELETGRTMIRAREKALPTPILAEGTIADQDAPMCRLGDQGFAFLHRTGSEIWKATARGLTLRQTAAEGPVTAFTTLPTQNQIVFALGERVTLVPADASDASHTAGLGHEVRRMAVSADGQMLACWGPGHLSILAADSLERLAQIECDGEVNTLSWSQDNRWLAAGCGNKCVLLVDVPAGQSDRIVDYPAPVSDVAISASAQALISSGAFRVVGWRLPDLPFGDHEGTPVESGKPGLTIVDHVAAHPKRDLCAVAYANGLVTICQIGRRDELMLREGGGKPVTSMAWSDDGAHLAIGQADGTVSIATFPKNMFK</sequence>
<accession>A0A1I1QDX4</accession>
<proteinExistence type="predicted"/>
<dbReference type="SMART" id="SM00320">
    <property type="entry name" value="WD40"/>
    <property type="match status" value="2"/>
</dbReference>
<dbReference type="EMBL" id="FOLG01000020">
    <property type="protein sequence ID" value="SFD20279.1"/>
    <property type="molecule type" value="Genomic_DNA"/>
</dbReference>
<protein>
    <submittedName>
        <fullName evidence="2">WD domain, G-beta repeat</fullName>
    </submittedName>
</protein>
<evidence type="ECO:0000313" key="2">
    <source>
        <dbReference type="EMBL" id="SFD20279.1"/>
    </source>
</evidence>
<dbReference type="Pfam" id="PF12894">
    <property type="entry name" value="ANAPC4_WD40"/>
    <property type="match status" value="1"/>
</dbReference>
<dbReference type="PANTHER" id="PTHR19879:SF9">
    <property type="entry name" value="TRANSCRIPTION INITIATION FACTOR TFIID SUBUNIT 5"/>
    <property type="match status" value="1"/>
</dbReference>
<dbReference type="InterPro" id="IPR015943">
    <property type="entry name" value="WD40/YVTN_repeat-like_dom_sf"/>
</dbReference>
<feature type="domain" description="Anaphase-promoting complex subunit 4-like WD40" evidence="1">
    <location>
        <begin position="310"/>
        <end position="369"/>
    </location>
</feature>
<dbReference type="STRING" id="441112.SAMN04488094_12016"/>
<dbReference type="Proteomes" id="UP000198728">
    <property type="component" value="Unassembled WGS sequence"/>
</dbReference>
<dbReference type="Pfam" id="PF00400">
    <property type="entry name" value="WD40"/>
    <property type="match status" value="1"/>
</dbReference>
<evidence type="ECO:0000313" key="3">
    <source>
        <dbReference type="Proteomes" id="UP000198728"/>
    </source>
</evidence>
<organism evidence="2 3">
    <name type="scientific">Tropicimonas isoalkanivorans</name>
    <dbReference type="NCBI Taxonomy" id="441112"/>
    <lineage>
        <taxon>Bacteria</taxon>
        <taxon>Pseudomonadati</taxon>
        <taxon>Pseudomonadota</taxon>
        <taxon>Alphaproteobacteria</taxon>
        <taxon>Rhodobacterales</taxon>
        <taxon>Roseobacteraceae</taxon>
        <taxon>Tropicimonas</taxon>
    </lineage>
</organism>